<keyword evidence="4" id="KW-0408">Iron</keyword>
<reference evidence="6 7" key="1">
    <citation type="journal article" date="2016" name="Int. J. Syst. Evol. Microbiol.">
        <title>Caldimicrobium thiodismutans sp. nov., a sulfur-disproportionating bacterium isolated from a hot spring, and emended description of the genus Caldimicrobium.</title>
        <authorList>
            <person name="Kojima H."/>
            <person name="Umezawa K."/>
            <person name="Fukui M."/>
        </authorList>
    </citation>
    <scope>NUCLEOTIDE SEQUENCE [LARGE SCALE GENOMIC DNA]</scope>
    <source>
        <strain evidence="6 7">TF1</strain>
    </source>
</reference>
<dbReference type="Proteomes" id="UP000068196">
    <property type="component" value="Chromosome"/>
</dbReference>
<organism evidence="6 7">
    <name type="scientific">Caldimicrobium thiodismutans</name>
    <dbReference type="NCBI Taxonomy" id="1653476"/>
    <lineage>
        <taxon>Bacteria</taxon>
        <taxon>Pseudomonadati</taxon>
        <taxon>Thermodesulfobacteriota</taxon>
        <taxon>Thermodesulfobacteria</taxon>
        <taxon>Thermodesulfobacteriales</taxon>
        <taxon>Thermodesulfobacteriaceae</taxon>
        <taxon>Caldimicrobium</taxon>
    </lineage>
</organism>
<dbReference type="STRING" id="1653476.THC_1349"/>
<dbReference type="KEGG" id="cthi:THC_1349"/>
<evidence type="ECO:0000313" key="6">
    <source>
        <dbReference type="EMBL" id="BAU23715.1"/>
    </source>
</evidence>
<feature type="domain" description="Hemerythrin-like" evidence="5">
    <location>
        <begin position="12"/>
        <end position="129"/>
    </location>
</feature>
<keyword evidence="7" id="KW-1185">Reference proteome</keyword>
<evidence type="ECO:0000256" key="2">
    <source>
        <dbReference type="ARBA" id="ARBA00022621"/>
    </source>
</evidence>
<accession>A0A0U5AIH8</accession>
<evidence type="ECO:0000313" key="7">
    <source>
        <dbReference type="Proteomes" id="UP000068196"/>
    </source>
</evidence>
<dbReference type="EMBL" id="AP014945">
    <property type="protein sequence ID" value="BAU23715.1"/>
    <property type="molecule type" value="Genomic_DNA"/>
</dbReference>
<dbReference type="InterPro" id="IPR012827">
    <property type="entry name" value="Hemerythrin_metal-bd"/>
</dbReference>
<name>A0A0U5AIH8_9BACT</name>
<dbReference type="PANTHER" id="PTHR37164">
    <property type="entry name" value="BACTERIOHEMERYTHRIN"/>
    <property type="match status" value="1"/>
</dbReference>
<reference evidence="7" key="2">
    <citation type="journal article" date="2016" name="Int. J. Syst. Evol. Microbiol.">
        <title>Caldimicrobium thiodismutans sp. nov., a sulfur-disproportionating bacterium isolated from a hot spring.</title>
        <authorList>
            <person name="Kojima H."/>
            <person name="Umezawa K."/>
            <person name="Fukui M."/>
        </authorList>
    </citation>
    <scope>NUCLEOTIDE SEQUENCE [LARGE SCALE GENOMIC DNA]</scope>
    <source>
        <strain evidence="7">TF1</strain>
    </source>
</reference>
<dbReference type="SUPFAM" id="SSF47188">
    <property type="entry name" value="Hemerythrin-like"/>
    <property type="match status" value="1"/>
</dbReference>
<keyword evidence="2" id="KW-0561">Oxygen transport</keyword>
<dbReference type="NCBIfam" id="NF002007">
    <property type="entry name" value="PRK00808.1"/>
    <property type="match status" value="1"/>
</dbReference>
<dbReference type="AlphaFoldDB" id="A0A0U5AIH8"/>
<keyword evidence="3" id="KW-0479">Metal-binding</keyword>
<dbReference type="Gene3D" id="1.20.120.50">
    <property type="entry name" value="Hemerythrin-like"/>
    <property type="match status" value="1"/>
</dbReference>
<dbReference type="NCBIfam" id="NF033749">
    <property type="entry name" value="bact_hemeryth"/>
    <property type="match status" value="1"/>
</dbReference>
<dbReference type="InterPro" id="IPR012312">
    <property type="entry name" value="Hemerythrin-like"/>
</dbReference>
<comment type="similarity">
    <text evidence="1">Belongs to the hemerythrin family.</text>
</comment>
<gene>
    <name evidence="6" type="ORF">THC_1349</name>
</gene>
<dbReference type="PANTHER" id="PTHR37164:SF1">
    <property type="entry name" value="BACTERIOHEMERYTHRIN"/>
    <property type="match status" value="1"/>
</dbReference>
<dbReference type="NCBIfam" id="TIGR02481">
    <property type="entry name" value="hemeryth_dom"/>
    <property type="match status" value="1"/>
</dbReference>
<dbReference type="GO" id="GO:0005344">
    <property type="term" value="F:oxygen carrier activity"/>
    <property type="evidence" value="ECO:0007669"/>
    <property type="project" value="UniProtKB-KW"/>
</dbReference>
<dbReference type="Pfam" id="PF01814">
    <property type="entry name" value="Hemerythrin"/>
    <property type="match status" value="1"/>
</dbReference>
<evidence type="ECO:0000256" key="1">
    <source>
        <dbReference type="ARBA" id="ARBA00010587"/>
    </source>
</evidence>
<dbReference type="InterPro" id="IPR050669">
    <property type="entry name" value="Hemerythrin"/>
</dbReference>
<keyword evidence="2" id="KW-0813">Transport</keyword>
<dbReference type="GO" id="GO:0046872">
    <property type="term" value="F:metal ion binding"/>
    <property type="evidence" value="ECO:0007669"/>
    <property type="project" value="UniProtKB-KW"/>
</dbReference>
<dbReference type="OrthoDB" id="9774644at2"/>
<dbReference type="RefSeq" id="WP_068515160.1">
    <property type="nucleotide sequence ID" value="NZ_AP014945.1"/>
</dbReference>
<proteinExistence type="inferred from homology"/>
<dbReference type="InterPro" id="IPR016131">
    <property type="entry name" value="Haemerythrin_Fe_BS"/>
</dbReference>
<protein>
    <submittedName>
        <fullName evidence="6">Hemerythrin</fullName>
    </submittedName>
</protein>
<evidence type="ECO:0000259" key="5">
    <source>
        <dbReference type="Pfam" id="PF01814"/>
    </source>
</evidence>
<dbReference type="InterPro" id="IPR035938">
    <property type="entry name" value="Hemerythrin-like_sf"/>
</dbReference>
<dbReference type="CDD" id="cd12107">
    <property type="entry name" value="Hemerythrin"/>
    <property type="match status" value="1"/>
</dbReference>
<dbReference type="PROSITE" id="PS00550">
    <property type="entry name" value="HEMERYTHRINS"/>
    <property type="match status" value="1"/>
</dbReference>
<evidence type="ECO:0000256" key="4">
    <source>
        <dbReference type="ARBA" id="ARBA00023004"/>
    </source>
</evidence>
<sequence length="135" mass="15719">MAFMEWSDKLLTGVREVDEQHKKLVALINELYDAMKQGKGKEVIDKALDELVKYAGYHFSTEETLMTKYGYPELASHKREHENFKAKIKDFLDKKAKGDVTLSVEVMTFLKEWLIKHIMGTDKKYGPFLQQKMGK</sequence>
<evidence type="ECO:0000256" key="3">
    <source>
        <dbReference type="ARBA" id="ARBA00022723"/>
    </source>
</evidence>